<accession>A0A5P2QKT0</accession>
<dbReference type="AlphaFoldDB" id="A0A5P2QKT0"/>
<proteinExistence type="predicted"/>
<protein>
    <submittedName>
        <fullName evidence="1">Uncharacterized protein</fullName>
    </submittedName>
</protein>
<dbReference type="EMBL" id="CP044078">
    <property type="protein sequence ID" value="QEU06594.1"/>
    <property type="molecule type" value="Genomic_DNA"/>
</dbReference>
<geneLocation type="plasmid" evidence="1">
    <name>unnamed1</name>
</geneLocation>
<keyword evidence="1" id="KW-0614">Plasmid</keyword>
<evidence type="ECO:0000313" key="1">
    <source>
        <dbReference type="EMBL" id="QEU06594.1"/>
    </source>
</evidence>
<sequence>MLADDRDHPIPGALPESVPERLHLTQVRSATDLLWSAEEALRMQAVGLIIAAPRKPISLTAGRGFSSHPRRTKPAV</sequence>
<reference evidence="1 2" key="1">
    <citation type="submission" date="2019-09" db="EMBL/GenBank/DDBJ databases">
        <title>FDA dAtabase for Regulatory Grade micrObial Sequences (FDA-ARGOS): Supporting development and validation of Infectious Disease Dx tests.</title>
        <authorList>
            <person name="Sciortino C."/>
            <person name="Tallon L."/>
            <person name="Sadzewicz L."/>
            <person name="Vavikolanu K."/>
            <person name="Mehta A."/>
            <person name="Aluvathingal J."/>
            <person name="Nadendla S."/>
            <person name="Nandy P."/>
            <person name="Geyer C."/>
            <person name="Yan Y."/>
            <person name="Sichtig H."/>
        </authorList>
    </citation>
    <scope>NUCLEOTIDE SEQUENCE [LARGE SCALE GENOMIC DNA]</scope>
    <source>
        <strain evidence="1 2">FDAARGOS_643</strain>
        <plasmid evidence="1 2">unnamed1</plasmid>
    </source>
</reference>
<dbReference type="RefSeq" id="WP_190941262.1">
    <property type="nucleotide sequence ID" value="NZ_CAUQGX010000050.1"/>
</dbReference>
<evidence type="ECO:0000313" key="2">
    <source>
        <dbReference type="Proteomes" id="UP000324507"/>
    </source>
</evidence>
<gene>
    <name evidence="1" type="ORF">FOB51_00545</name>
</gene>
<organism evidence="1 2">
    <name type="scientific">Paracoccus yeei</name>
    <dbReference type="NCBI Taxonomy" id="147645"/>
    <lineage>
        <taxon>Bacteria</taxon>
        <taxon>Pseudomonadati</taxon>
        <taxon>Pseudomonadota</taxon>
        <taxon>Alphaproteobacteria</taxon>
        <taxon>Rhodobacterales</taxon>
        <taxon>Paracoccaceae</taxon>
        <taxon>Paracoccus</taxon>
    </lineage>
</organism>
<name>A0A5P2QKT0_9RHOB</name>
<dbReference type="Proteomes" id="UP000324507">
    <property type="component" value="Plasmid unnamed1"/>
</dbReference>